<protein>
    <recommendedName>
        <fullName evidence="1">Integrase catalytic domain-containing protein</fullName>
    </recommendedName>
</protein>
<accession>A0ABP7Q855</accession>
<dbReference type="InterPro" id="IPR001584">
    <property type="entry name" value="Integrase_cat-core"/>
</dbReference>
<dbReference type="SUPFAM" id="SSF53098">
    <property type="entry name" value="Ribonuclease H-like"/>
    <property type="match status" value="1"/>
</dbReference>
<dbReference type="Proteomes" id="UP001501337">
    <property type="component" value="Unassembled WGS sequence"/>
</dbReference>
<comment type="caution">
    <text evidence="2">The sequence shown here is derived from an EMBL/GenBank/DDBJ whole genome shotgun (WGS) entry which is preliminary data.</text>
</comment>
<feature type="domain" description="Integrase catalytic" evidence="1">
    <location>
        <begin position="3"/>
        <end position="51"/>
    </location>
</feature>
<reference evidence="3" key="1">
    <citation type="journal article" date="2019" name="Int. J. Syst. Evol. Microbiol.">
        <title>The Global Catalogue of Microorganisms (GCM) 10K type strain sequencing project: providing services to taxonomists for standard genome sequencing and annotation.</title>
        <authorList>
            <consortium name="The Broad Institute Genomics Platform"/>
            <consortium name="The Broad Institute Genome Sequencing Center for Infectious Disease"/>
            <person name="Wu L."/>
            <person name="Ma J."/>
        </authorList>
    </citation>
    <scope>NUCLEOTIDE SEQUENCE [LARGE SCALE GENOMIC DNA]</scope>
    <source>
        <strain evidence="3">JCM 17555</strain>
    </source>
</reference>
<dbReference type="Pfam" id="PF00665">
    <property type="entry name" value="rve"/>
    <property type="match status" value="1"/>
</dbReference>
<dbReference type="EMBL" id="BAABBO010000021">
    <property type="protein sequence ID" value="GAA3977597.1"/>
    <property type="molecule type" value="Genomic_DNA"/>
</dbReference>
<dbReference type="InterPro" id="IPR036397">
    <property type="entry name" value="RNaseH_sf"/>
</dbReference>
<organism evidence="2 3">
    <name type="scientific">Allohahella marinimesophila</name>
    <dbReference type="NCBI Taxonomy" id="1054972"/>
    <lineage>
        <taxon>Bacteria</taxon>
        <taxon>Pseudomonadati</taxon>
        <taxon>Pseudomonadota</taxon>
        <taxon>Gammaproteobacteria</taxon>
        <taxon>Oceanospirillales</taxon>
        <taxon>Hahellaceae</taxon>
        <taxon>Allohahella</taxon>
    </lineage>
</organism>
<dbReference type="InterPro" id="IPR012337">
    <property type="entry name" value="RNaseH-like_sf"/>
</dbReference>
<dbReference type="Gene3D" id="3.30.420.10">
    <property type="entry name" value="Ribonuclease H-like superfamily/Ribonuclease H"/>
    <property type="match status" value="1"/>
</dbReference>
<sequence>MARGFVYLVAVIDLYSRRVLSWRLSNMLDASFCVDALEEAIEQHGRHEIFNTA</sequence>
<keyword evidence="3" id="KW-1185">Reference proteome</keyword>
<evidence type="ECO:0000259" key="1">
    <source>
        <dbReference type="Pfam" id="PF00665"/>
    </source>
</evidence>
<name>A0ABP7Q855_9GAMM</name>
<evidence type="ECO:0000313" key="2">
    <source>
        <dbReference type="EMBL" id="GAA3977597.1"/>
    </source>
</evidence>
<proteinExistence type="predicted"/>
<evidence type="ECO:0000313" key="3">
    <source>
        <dbReference type="Proteomes" id="UP001501337"/>
    </source>
</evidence>
<gene>
    <name evidence="2" type="ORF">GCM10022278_37940</name>
</gene>